<dbReference type="EMBL" id="OC921775">
    <property type="protein sequence ID" value="CAD7653673.1"/>
    <property type="molecule type" value="Genomic_DNA"/>
</dbReference>
<dbReference type="AlphaFoldDB" id="A0A7R9M4Y1"/>
<dbReference type="EMBL" id="CAJPVJ010006950">
    <property type="protein sequence ID" value="CAG2170860.1"/>
    <property type="molecule type" value="Genomic_DNA"/>
</dbReference>
<proteinExistence type="predicted"/>
<protein>
    <recommendedName>
        <fullName evidence="5">Protein quiver</fullName>
    </recommendedName>
</protein>
<dbReference type="OrthoDB" id="9991292at2759"/>
<reference evidence="3" key="1">
    <citation type="submission" date="2020-11" db="EMBL/GenBank/DDBJ databases">
        <authorList>
            <person name="Tran Van P."/>
        </authorList>
    </citation>
    <scope>NUCLEOTIDE SEQUENCE</scope>
</reference>
<evidence type="ECO:0000313" key="3">
    <source>
        <dbReference type="EMBL" id="CAD7653673.1"/>
    </source>
</evidence>
<organism evidence="3">
    <name type="scientific">Oppiella nova</name>
    <dbReference type="NCBI Taxonomy" id="334625"/>
    <lineage>
        <taxon>Eukaryota</taxon>
        <taxon>Metazoa</taxon>
        <taxon>Ecdysozoa</taxon>
        <taxon>Arthropoda</taxon>
        <taxon>Chelicerata</taxon>
        <taxon>Arachnida</taxon>
        <taxon>Acari</taxon>
        <taxon>Acariformes</taxon>
        <taxon>Sarcoptiformes</taxon>
        <taxon>Oribatida</taxon>
        <taxon>Brachypylina</taxon>
        <taxon>Oppioidea</taxon>
        <taxon>Oppiidae</taxon>
        <taxon>Oppiella</taxon>
    </lineage>
</organism>
<keyword evidence="1" id="KW-0732">Signal</keyword>
<keyword evidence="2" id="KW-0325">Glycoprotein</keyword>
<dbReference type="CDD" id="cd23595">
    <property type="entry name" value="TFP_LU_ECD_Qvr"/>
    <property type="match status" value="1"/>
</dbReference>
<evidence type="ECO:0000256" key="1">
    <source>
        <dbReference type="ARBA" id="ARBA00022729"/>
    </source>
</evidence>
<dbReference type="GO" id="GO:0032222">
    <property type="term" value="P:regulation of synaptic transmission, cholinergic"/>
    <property type="evidence" value="ECO:0007669"/>
    <property type="project" value="InterPro"/>
</dbReference>
<dbReference type="Proteomes" id="UP000728032">
    <property type="component" value="Unassembled WGS sequence"/>
</dbReference>
<dbReference type="InterPro" id="IPR031424">
    <property type="entry name" value="QVR-like"/>
</dbReference>
<sequence length="216" mass="24966">MATNHCEYRTHTPSTEHCFTPTTTEPYLPCKPCKHLIWCPFTVHIIHTITTTNATESQFTFRYGLPVHYTRDVVYGWVQVMVMWMREMAPVMPFIVSMLGCIGLHSWSDNRCADPFNVSVDQNLLSLCDGCCVKIVMNRDTPYQSVRRTCTSKIQINLFMVDHVCMEESDGHGHMCFCESDACNSAKTHNFHFQCLINYLIPILILYLQQLKRTLL</sequence>
<evidence type="ECO:0000256" key="2">
    <source>
        <dbReference type="ARBA" id="ARBA00023180"/>
    </source>
</evidence>
<accession>A0A7R9M4Y1</accession>
<dbReference type="GO" id="GO:0030431">
    <property type="term" value="P:sleep"/>
    <property type="evidence" value="ECO:0007669"/>
    <property type="project" value="InterPro"/>
</dbReference>
<keyword evidence="4" id="KW-1185">Reference proteome</keyword>
<dbReference type="Pfam" id="PF17064">
    <property type="entry name" value="QVR"/>
    <property type="match status" value="1"/>
</dbReference>
<gene>
    <name evidence="3" type="ORF">ONB1V03_LOCUS10326</name>
</gene>
<name>A0A7R9M4Y1_9ACAR</name>
<evidence type="ECO:0008006" key="5">
    <source>
        <dbReference type="Google" id="ProtNLM"/>
    </source>
</evidence>
<evidence type="ECO:0000313" key="4">
    <source>
        <dbReference type="Proteomes" id="UP000728032"/>
    </source>
</evidence>